<keyword evidence="2" id="KW-0812">Transmembrane</keyword>
<dbReference type="Gene3D" id="2.10.109.10">
    <property type="entry name" value="Umud Fragment, subunit A"/>
    <property type="match status" value="1"/>
</dbReference>
<dbReference type="InterPro" id="IPR036286">
    <property type="entry name" value="LexA/Signal_pep-like_sf"/>
</dbReference>
<evidence type="ECO:0000259" key="3">
    <source>
        <dbReference type="Pfam" id="PF00717"/>
    </source>
</evidence>
<keyword evidence="5" id="KW-1185">Reference proteome</keyword>
<feature type="transmembrane region" description="Helical" evidence="2">
    <location>
        <begin position="20"/>
        <end position="38"/>
    </location>
</feature>
<feature type="domain" description="Peptidase S24/S26A/S26B/S26C" evidence="3">
    <location>
        <begin position="42"/>
        <end position="124"/>
    </location>
</feature>
<dbReference type="SUPFAM" id="SSF51306">
    <property type="entry name" value="LexA/Signal peptidase"/>
    <property type="match status" value="1"/>
</dbReference>
<feature type="transmembrane region" description="Helical" evidence="2">
    <location>
        <begin position="135"/>
        <end position="161"/>
    </location>
</feature>
<feature type="compositionally biased region" description="Low complexity" evidence="1">
    <location>
        <begin position="172"/>
        <end position="191"/>
    </location>
</feature>
<evidence type="ECO:0000256" key="2">
    <source>
        <dbReference type="SAM" id="Phobius"/>
    </source>
</evidence>
<feature type="compositionally biased region" description="Polar residues" evidence="1">
    <location>
        <begin position="194"/>
        <end position="203"/>
    </location>
</feature>
<feature type="region of interest" description="Disordered" evidence="1">
    <location>
        <begin position="165"/>
        <end position="225"/>
    </location>
</feature>
<gene>
    <name evidence="4" type="ORF">D1825_07955</name>
</gene>
<keyword evidence="2" id="KW-1133">Transmembrane helix</keyword>
<accession>A0A413RMA2</accession>
<evidence type="ECO:0000313" key="4">
    <source>
        <dbReference type="EMBL" id="RHA41972.1"/>
    </source>
</evidence>
<name>A0A413RMA2_9CELL</name>
<reference evidence="4 5" key="1">
    <citation type="submission" date="2018-08" db="EMBL/GenBank/DDBJ databases">
        <title>Cellulomonas rhizosphaerae sp. nov., a novel actinomycete isolated from soil.</title>
        <authorList>
            <person name="Tian Y."/>
        </authorList>
    </citation>
    <scope>NUCLEOTIDE SEQUENCE [LARGE SCALE GENOMIC DNA]</scope>
    <source>
        <strain evidence="4 5">NEAU-TCZ24</strain>
    </source>
</reference>
<dbReference type="OrthoDB" id="3178064at2"/>
<evidence type="ECO:0000256" key="1">
    <source>
        <dbReference type="SAM" id="MobiDB-lite"/>
    </source>
</evidence>
<proteinExistence type="predicted"/>
<keyword evidence="2" id="KW-0472">Membrane</keyword>
<dbReference type="AlphaFoldDB" id="A0A413RMA2"/>
<protein>
    <recommendedName>
        <fullName evidence="3">Peptidase S24/S26A/S26B/S26C domain-containing protein</fullName>
    </recommendedName>
</protein>
<comment type="caution">
    <text evidence="4">The sequence shown here is derived from an EMBL/GenBank/DDBJ whole genome shotgun (WGS) entry which is preliminary data.</text>
</comment>
<sequence length="225" mass="23583">MTVETTHAAPAGNRRRVLRAVVSVLFYGSIALAAWFLWPTSLGGCTTMTVVSGHSMEPTYYTGDIVLARCGEPSVGDIVVYSPPGIGGDARIIHRIVDGTPAGWTLQGDNNDFIDAFTPSDDDVVGVAKIRIPKLALLGSALTSPFVWCGMIALSLAILMWPRNDDEDDPAPEAAEPTEQAADEALAAGAAQSEDVQLPSQRQGGTDLGAPPAADPDPLQEAARS</sequence>
<dbReference type="InterPro" id="IPR015927">
    <property type="entry name" value="Peptidase_S24_S26A/B/C"/>
</dbReference>
<dbReference type="CDD" id="cd06462">
    <property type="entry name" value="Peptidase_S24_S26"/>
    <property type="match status" value="1"/>
</dbReference>
<evidence type="ECO:0000313" key="5">
    <source>
        <dbReference type="Proteomes" id="UP000283374"/>
    </source>
</evidence>
<dbReference type="RefSeq" id="WP_118766904.1">
    <property type="nucleotide sequence ID" value="NZ_QWKP01000178.1"/>
</dbReference>
<dbReference type="EMBL" id="QWKP01000178">
    <property type="protein sequence ID" value="RHA41972.1"/>
    <property type="molecule type" value="Genomic_DNA"/>
</dbReference>
<dbReference type="Pfam" id="PF00717">
    <property type="entry name" value="Peptidase_S24"/>
    <property type="match status" value="1"/>
</dbReference>
<organism evidence="4 5">
    <name type="scientific">Cellulomonas rhizosphaerae</name>
    <dbReference type="NCBI Taxonomy" id="2293719"/>
    <lineage>
        <taxon>Bacteria</taxon>
        <taxon>Bacillati</taxon>
        <taxon>Actinomycetota</taxon>
        <taxon>Actinomycetes</taxon>
        <taxon>Micrococcales</taxon>
        <taxon>Cellulomonadaceae</taxon>
        <taxon>Cellulomonas</taxon>
    </lineage>
</organism>
<feature type="compositionally biased region" description="Low complexity" evidence="1">
    <location>
        <begin position="204"/>
        <end position="219"/>
    </location>
</feature>
<dbReference type="Proteomes" id="UP000283374">
    <property type="component" value="Unassembled WGS sequence"/>
</dbReference>